<dbReference type="PANTHER" id="PTHR33144:SF50">
    <property type="entry name" value="OS03G0714750 PROTEIN"/>
    <property type="match status" value="1"/>
</dbReference>
<proteinExistence type="predicted"/>
<evidence type="ECO:0000313" key="2">
    <source>
        <dbReference type="EMBL" id="GEW15642.1"/>
    </source>
</evidence>
<gene>
    <name evidence="2" type="ORF">Tci_187618</name>
</gene>
<dbReference type="EMBL" id="BKCJ010047216">
    <property type="protein sequence ID" value="GEW15642.1"/>
    <property type="molecule type" value="Genomic_DNA"/>
</dbReference>
<name>A0A699GSP4_TANCI</name>
<evidence type="ECO:0000256" key="1">
    <source>
        <dbReference type="SAM" id="SignalP"/>
    </source>
</evidence>
<comment type="caution">
    <text evidence="2">The sequence shown here is derived from an EMBL/GenBank/DDBJ whole genome shotgun (WGS) entry which is preliminary data.</text>
</comment>
<organism evidence="2">
    <name type="scientific">Tanacetum cinerariifolium</name>
    <name type="common">Dalmatian daisy</name>
    <name type="synonym">Chrysanthemum cinerariifolium</name>
    <dbReference type="NCBI Taxonomy" id="118510"/>
    <lineage>
        <taxon>Eukaryota</taxon>
        <taxon>Viridiplantae</taxon>
        <taxon>Streptophyta</taxon>
        <taxon>Embryophyta</taxon>
        <taxon>Tracheophyta</taxon>
        <taxon>Spermatophyta</taxon>
        <taxon>Magnoliopsida</taxon>
        <taxon>eudicotyledons</taxon>
        <taxon>Gunneridae</taxon>
        <taxon>Pentapetalae</taxon>
        <taxon>asterids</taxon>
        <taxon>campanulids</taxon>
        <taxon>Asterales</taxon>
        <taxon>Asteraceae</taxon>
        <taxon>Asteroideae</taxon>
        <taxon>Anthemideae</taxon>
        <taxon>Anthemidinae</taxon>
        <taxon>Tanacetum</taxon>
    </lineage>
</organism>
<sequence>MRAKTPHASQLIYLLTMLHIKVCIKSSDIETGQPKGNEANELKRFLMTLVRMPQHIGIDYPEWRKVPEDKKENLWKIITGKFAFKSRNSEKKIKRRIMRDISHKWKSWKCELKESSYDPSLTIDEIIASQTDKRVDTSQFKNLVTSWFTEDKHVINQYLLQKAVVKFVDVVEEAIPGLNMSIVISHINMEVDTISDIDIRNNNLNKNLRSSSASHHHNLEIQRRGITRKNQGQDGDAKVTLFNLEPTAETFISNECLVEKESEVEVPVCKSIAIKKEDQGLHFMRCARKCNGQCLHSEHQSANQSK</sequence>
<keyword evidence="1" id="KW-0732">Signal</keyword>
<reference evidence="2" key="1">
    <citation type="journal article" date="2019" name="Sci. Rep.">
        <title>Draft genome of Tanacetum cinerariifolium, the natural source of mosquito coil.</title>
        <authorList>
            <person name="Yamashiro T."/>
            <person name="Shiraishi A."/>
            <person name="Satake H."/>
            <person name="Nakayama K."/>
        </authorList>
    </citation>
    <scope>NUCLEOTIDE SEQUENCE</scope>
</reference>
<feature type="signal peptide" evidence="1">
    <location>
        <begin position="1"/>
        <end position="26"/>
    </location>
</feature>
<protein>
    <submittedName>
        <fullName evidence="2">Uncharacterized protein</fullName>
    </submittedName>
</protein>
<feature type="chain" id="PRO_5025446268" evidence="1">
    <location>
        <begin position="27"/>
        <end position="306"/>
    </location>
</feature>
<dbReference type="PANTHER" id="PTHR33144">
    <property type="entry name" value="OS10G0409366 PROTEIN-RELATED"/>
    <property type="match status" value="1"/>
</dbReference>
<accession>A0A699GSP4</accession>
<dbReference type="AlphaFoldDB" id="A0A699GSP4"/>